<evidence type="ECO:0000256" key="4">
    <source>
        <dbReference type="ARBA" id="ARBA00022766"/>
    </source>
</evidence>
<dbReference type="Gene3D" id="3.40.50.11780">
    <property type="match status" value="2"/>
</dbReference>
<evidence type="ECO:0000256" key="7">
    <source>
        <dbReference type="ARBA" id="ARBA00023296"/>
    </source>
</evidence>
<accession>A0A6J5LTU9</accession>
<evidence type="ECO:0000256" key="5">
    <source>
        <dbReference type="ARBA" id="ARBA00023003"/>
    </source>
</evidence>
<name>A0A6J5LTU9_9CAUD</name>
<keyword evidence="2" id="KW-1162">Viral penetration into host cytoplasm</keyword>
<dbReference type="PANTHER" id="PTHR35861:SF1">
    <property type="entry name" value="PHAGE TAIL SHEATH PROTEIN"/>
    <property type="match status" value="1"/>
</dbReference>
<feature type="domain" description="Tail sheath protein C-terminal" evidence="8">
    <location>
        <begin position="420"/>
        <end position="520"/>
    </location>
</feature>
<dbReference type="Pfam" id="PF17482">
    <property type="entry name" value="Phage_sheath_1C"/>
    <property type="match status" value="1"/>
</dbReference>
<evidence type="ECO:0000256" key="6">
    <source>
        <dbReference type="ARBA" id="ARBA00023009"/>
    </source>
</evidence>
<keyword evidence="5" id="KW-1229">Viral tail sheath protein</keyword>
<dbReference type="InterPro" id="IPR020287">
    <property type="entry name" value="Tail_sheath_C"/>
</dbReference>
<gene>
    <name evidence="9" type="ORF">UFOVP325_120</name>
    <name evidence="10" type="ORF">UFOVP430_115</name>
</gene>
<dbReference type="GO" id="GO:0098027">
    <property type="term" value="C:virus tail, sheath"/>
    <property type="evidence" value="ECO:0007669"/>
    <property type="project" value="UniProtKB-KW"/>
</dbReference>
<evidence type="ECO:0000256" key="2">
    <source>
        <dbReference type="ARBA" id="ARBA00022595"/>
    </source>
</evidence>
<dbReference type="GO" id="GO:0099000">
    <property type="term" value="P:symbiont genome ejection through host cell envelope, contractile tail mechanism"/>
    <property type="evidence" value="ECO:0007669"/>
    <property type="project" value="UniProtKB-KW"/>
</dbReference>
<reference evidence="9" key="1">
    <citation type="submission" date="2020-04" db="EMBL/GenBank/DDBJ databases">
        <authorList>
            <person name="Chiriac C."/>
            <person name="Salcher M."/>
            <person name="Ghai R."/>
            <person name="Kavagutti S V."/>
        </authorList>
    </citation>
    <scope>NUCLEOTIDE SEQUENCE</scope>
</reference>
<sequence>MTYGRPGVYVNETLIPAPIEAAGSANAAGAAIGAFPQGPSTVTLVTSWFDFVQKFGGYSPTYPATFGVNQFFANGGSELYVRRVLGSGAAVSTVTIPTSTTGNLGTASSLNKGADSNNLRLQITGTATANYYNITVLKEVTTSLLGSANVNGTNDVIVEQFTNVVFNSASSSDYAETVVNATSQYITLDLTATGVPATQAISAVLPFTGGSDGSAPAYTDYTAVVATDGTSELDAIDRPLVIFAPNIHEKFVVDGNASAAAHLALVHDALIAWANSGSGFAIIDTAPSLTVAQAIAYITARTASSRAAGYYPHFFVQDPTARSAQALRKTAPAGAVAGIYLATDKTDGPFKSPAGTSANIRTAISLERAFTPADLDSLNSGIYTSGSSTVYGTSVNAIRNLPGAGVVIMGARTLLQDGTANKYVSTRRSLIYITKQLENLTQYAVFRNNDPKLWSQLRTTISVFLNEYSNQGGLRGNSPAEAYYVKVDSSINTPASIATGVVNIQVGVALEYPAEFVVINLSQITGN</sequence>
<evidence type="ECO:0000256" key="1">
    <source>
        <dbReference type="ARBA" id="ARBA00008005"/>
    </source>
</evidence>
<protein>
    <submittedName>
        <fullName evidence="9">COG3497 Phage tail sheath protein FI</fullName>
    </submittedName>
</protein>
<dbReference type="InterPro" id="IPR052042">
    <property type="entry name" value="Tail_sheath_structural"/>
</dbReference>
<evidence type="ECO:0000256" key="3">
    <source>
        <dbReference type="ARBA" id="ARBA00022732"/>
    </source>
</evidence>
<dbReference type="EMBL" id="LR796338">
    <property type="protein sequence ID" value="CAB4137865.1"/>
    <property type="molecule type" value="Genomic_DNA"/>
</dbReference>
<keyword evidence="6" id="KW-1171">Viral genome ejection through host cell envelope</keyword>
<keyword evidence="4" id="KW-1242">Viral contractile tail ejection system</keyword>
<comment type="similarity">
    <text evidence="1">Belongs to the myoviridae tail sheath protein family.</text>
</comment>
<keyword evidence="5" id="KW-0946">Virion</keyword>
<evidence type="ECO:0000313" key="10">
    <source>
        <dbReference type="EMBL" id="CAB4148132.1"/>
    </source>
</evidence>
<dbReference type="EMBL" id="LR796481">
    <property type="protein sequence ID" value="CAB4148132.1"/>
    <property type="molecule type" value="Genomic_DNA"/>
</dbReference>
<organism evidence="9">
    <name type="scientific">uncultured Caudovirales phage</name>
    <dbReference type="NCBI Taxonomy" id="2100421"/>
    <lineage>
        <taxon>Viruses</taxon>
        <taxon>Duplodnaviria</taxon>
        <taxon>Heunggongvirae</taxon>
        <taxon>Uroviricota</taxon>
        <taxon>Caudoviricetes</taxon>
        <taxon>Peduoviridae</taxon>
        <taxon>Maltschvirus</taxon>
        <taxon>Maltschvirus maltsch</taxon>
    </lineage>
</organism>
<keyword evidence="3" id="KW-1227">Viral tail protein</keyword>
<evidence type="ECO:0000313" key="9">
    <source>
        <dbReference type="EMBL" id="CAB4137865.1"/>
    </source>
</evidence>
<evidence type="ECO:0000259" key="8">
    <source>
        <dbReference type="Pfam" id="PF17482"/>
    </source>
</evidence>
<keyword evidence="7" id="KW-1160">Virus entry into host cell</keyword>
<dbReference type="PANTHER" id="PTHR35861">
    <property type="match status" value="1"/>
</dbReference>
<proteinExistence type="inferred from homology"/>